<evidence type="ECO:0000256" key="10">
    <source>
        <dbReference type="ARBA" id="ARBA00038463"/>
    </source>
</evidence>
<evidence type="ECO:0000313" key="14">
    <source>
        <dbReference type="EMBL" id="GAV48867.1"/>
    </source>
</evidence>
<evidence type="ECO:0000256" key="3">
    <source>
        <dbReference type="ARBA" id="ARBA00022692"/>
    </source>
</evidence>
<protein>
    <recommendedName>
        <fullName evidence="12">Palmitoyltransferase</fullName>
        <ecNumber evidence="12">2.3.1.225</ecNumber>
    </recommendedName>
</protein>
<sequence length="330" mass="38804">MMLILIAALILQIAVLLISPLFKYQWPFSLYYKYVFLPLFQDNDRFRWKFYLVPLFYSSIYLGVVHLAIKNVIPQLSPGLNFFDYWFFIPFFIVLTPATGILAAIIGPETTKSCKRRNIDKFRYDNLLFYPNINCRTCQLPKPARSKHCNVCNQCVLAVDHHCIWINNCVGLGNYLYFYLFLVLNSLSMSYAFIRSMSIVGLKPNIKYPRSILAFNLLTGCFALICIAFTYLQLCMVREGMTTNEKDKWFTIHEYMREKRLVKSSSGKWYYDLTDRLDLPTDQHEFFSTNPYDGRLYRLQSYTLIEDAERINNIYDEGSFMANLRTLCLT</sequence>
<evidence type="ECO:0000256" key="5">
    <source>
        <dbReference type="ARBA" id="ARBA00022989"/>
    </source>
</evidence>
<accession>A0A1Q2ZZI0</accession>
<keyword evidence="4" id="KW-0256">Endoplasmic reticulum</keyword>
<dbReference type="PANTHER" id="PTHR22883">
    <property type="entry name" value="ZINC FINGER DHHC DOMAIN CONTAINING PROTEIN"/>
    <property type="match status" value="1"/>
</dbReference>
<gene>
    <name evidence="14" type="ORF">ZYGR_0N02720</name>
</gene>
<feature type="transmembrane region" description="Helical" evidence="12">
    <location>
        <begin position="85"/>
        <end position="106"/>
    </location>
</feature>
<evidence type="ECO:0000256" key="1">
    <source>
        <dbReference type="ARBA" id="ARBA00004477"/>
    </source>
</evidence>
<keyword evidence="5 12" id="KW-1133">Transmembrane helix</keyword>
<dbReference type="eggNOG" id="KOG1312">
    <property type="taxonomic scope" value="Eukaryota"/>
</dbReference>
<reference evidence="14 15" key="1">
    <citation type="submission" date="2016-08" db="EMBL/GenBank/DDBJ databases">
        <title>Draft genome sequence of allopolyploid Zygosaccharomyces rouxii.</title>
        <authorList>
            <person name="Watanabe J."/>
            <person name="Uehara K."/>
            <person name="Mogi Y."/>
            <person name="Tsukioka Y."/>
        </authorList>
    </citation>
    <scope>NUCLEOTIDE SEQUENCE [LARGE SCALE GENOMIC DNA]</scope>
    <source>
        <strain evidence="14 15">NBRC 110957</strain>
    </source>
</reference>
<dbReference type="InterPro" id="IPR039859">
    <property type="entry name" value="PFA4/ZDH16/20/ERF2-like"/>
</dbReference>
<evidence type="ECO:0000256" key="4">
    <source>
        <dbReference type="ARBA" id="ARBA00022824"/>
    </source>
</evidence>
<comment type="subcellular location">
    <subcellularLocation>
        <location evidence="1">Endoplasmic reticulum membrane</location>
        <topology evidence="1">Multi-pass membrane protein</topology>
    </subcellularLocation>
</comment>
<dbReference type="PROSITE" id="PS50216">
    <property type="entry name" value="DHHC"/>
    <property type="match status" value="1"/>
</dbReference>
<comment type="similarity">
    <text evidence="10">Belongs to the DHHC palmitoyltransferase family. SWF1 subfamily.</text>
</comment>
<name>A0A1Q2ZZI0_ZYGRO</name>
<dbReference type="OrthoDB" id="9909019at2759"/>
<comment type="caution">
    <text evidence="14">The sequence shown here is derived from an EMBL/GenBank/DDBJ whole genome shotgun (WGS) entry which is preliminary data.</text>
</comment>
<evidence type="ECO:0000259" key="13">
    <source>
        <dbReference type="Pfam" id="PF01529"/>
    </source>
</evidence>
<evidence type="ECO:0000313" key="15">
    <source>
        <dbReference type="Proteomes" id="UP000187013"/>
    </source>
</evidence>
<dbReference type="AlphaFoldDB" id="A0A1Q2ZZI0"/>
<feature type="transmembrane region" description="Helical" evidence="12">
    <location>
        <begin position="215"/>
        <end position="234"/>
    </location>
</feature>
<comment type="domain">
    <text evidence="12">The DHHC domain is required for palmitoyltransferase activity.</text>
</comment>
<dbReference type="GO" id="GO:0006612">
    <property type="term" value="P:protein targeting to membrane"/>
    <property type="evidence" value="ECO:0007669"/>
    <property type="project" value="TreeGrafter"/>
</dbReference>
<keyword evidence="2 12" id="KW-0808">Transferase</keyword>
<evidence type="ECO:0000256" key="9">
    <source>
        <dbReference type="ARBA" id="ARBA00023315"/>
    </source>
</evidence>
<evidence type="ECO:0000256" key="12">
    <source>
        <dbReference type="RuleBase" id="RU079119"/>
    </source>
</evidence>
<keyword evidence="8" id="KW-0449">Lipoprotein</keyword>
<dbReference type="GO" id="GO:0019706">
    <property type="term" value="F:protein-cysteine S-palmitoyltransferase activity"/>
    <property type="evidence" value="ECO:0007669"/>
    <property type="project" value="UniProtKB-EC"/>
</dbReference>
<dbReference type="Proteomes" id="UP000187013">
    <property type="component" value="Unassembled WGS sequence"/>
</dbReference>
<feature type="transmembrane region" description="Helical" evidence="12">
    <location>
        <begin position="50"/>
        <end position="73"/>
    </location>
</feature>
<keyword evidence="7" id="KW-0564">Palmitate</keyword>
<keyword evidence="3 12" id="KW-0812">Transmembrane</keyword>
<proteinExistence type="inferred from homology"/>
<dbReference type="GO" id="GO:0005794">
    <property type="term" value="C:Golgi apparatus"/>
    <property type="evidence" value="ECO:0007669"/>
    <property type="project" value="TreeGrafter"/>
</dbReference>
<dbReference type="GO" id="GO:0005789">
    <property type="term" value="C:endoplasmic reticulum membrane"/>
    <property type="evidence" value="ECO:0007669"/>
    <property type="project" value="UniProtKB-SubCell"/>
</dbReference>
<dbReference type="InterPro" id="IPR001594">
    <property type="entry name" value="Palmitoyltrfase_DHHC"/>
</dbReference>
<dbReference type="Pfam" id="PF01529">
    <property type="entry name" value="DHHC"/>
    <property type="match status" value="1"/>
</dbReference>
<comment type="catalytic activity">
    <reaction evidence="11 12">
        <text>L-cysteinyl-[protein] + hexadecanoyl-CoA = S-hexadecanoyl-L-cysteinyl-[protein] + CoA</text>
        <dbReference type="Rhea" id="RHEA:36683"/>
        <dbReference type="Rhea" id="RHEA-COMP:10131"/>
        <dbReference type="Rhea" id="RHEA-COMP:11032"/>
        <dbReference type="ChEBI" id="CHEBI:29950"/>
        <dbReference type="ChEBI" id="CHEBI:57287"/>
        <dbReference type="ChEBI" id="CHEBI:57379"/>
        <dbReference type="ChEBI" id="CHEBI:74151"/>
        <dbReference type="EC" id="2.3.1.225"/>
    </reaction>
</comment>
<feature type="transmembrane region" description="Helical" evidence="12">
    <location>
        <begin position="175"/>
        <end position="194"/>
    </location>
</feature>
<evidence type="ECO:0000256" key="6">
    <source>
        <dbReference type="ARBA" id="ARBA00023136"/>
    </source>
</evidence>
<evidence type="ECO:0000256" key="8">
    <source>
        <dbReference type="ARBA" id="ARBA00023288"/>
    </source>
</evidence>
<evidence type="ECO:0000256" key="7">
    <source>
        <dbReference type="ARBA" id="ARBA00023139"/>
    </source>
</evidence>
<dbReference type="PANTHER" id="PTHR22883:SF489">
    <property type="entry name" value="PALMITOYLTRANSFERASE SWF1"/>
    <property type="match status" value="1"/>
</dbReference>
<keyword evidence="6 12" id="KW-0472">Membrane</keyword>
<evidence type="ECO:0000256" key="11">
    <source>
        <dbReference type="ARBA" id="ARBA00048048"/>
    </source>
</evidence>
<organism evidence="14 15">
    <name type="scientific">Zygosaccharomyces rouxii</name>
    <dbReference type="NCBI Taxonomy" id="4956"/>
    <lineage>
        <taxon>Eukaryota</taxon>
        <taxon>Fungi</taxon>
        <taxon>Dikarya</taxon>
        <taxon>Ascomycota</taxon>
        <taxon>Saccharomycotina</taxon>
        <taxon>Saccharomycetes</taxon>
        <taxon>Saccharomycetales</taxon>
        <taxon>Saccharomycetaceae</taxon>
        <taxon>Zygosaccharomyces</taxon>
    </lineage>
</organism>
<dbReference type="EMBL" id="BDGX01000014">
    <property type="protein sequence ID" value="GAV48867.1"/>
    <property type="molecule type" value="Genomic_DNA"/>
</dbReference>
<keyword evidence="9 12" id="KW-0012">Acyltransferase</keyword>
<dbReference type="EC" id="2.3.1.225" evidence="12"/>
<evidence type="ECO:0000256" key="2">
    <source>
        <dbReference type="ARBA" id="ARBA00022679"/>
    </source>
</evidence>
<feature type="domain" description="Palmitoyltransferase DHHC" evidence="13">
    <location>
        <begin position="135"/>
        <end position="248"/>
    </location>
</feature>